<feature type="region of interest" description="Disordered" evidence="1">
    <location>
        <begin position="198"/>
        <end position="239"/>
    </location>
</feature>
<name>A0ABR1BGJ1_POLSC</name>
<feature type="region of interest" description="Disordered" evidence="1">
    <location>
        <begin position="69"/>
        <end position="90"/>
    </location>
</feature>
<protein>
    <submittedName>
        <fullName evidence="2">Uncharacterized protein</fullName>
    </submittedName>
</protein>
<evidence type="ECO:0000313" key="2">
    <source>
        <dbReference type="EMBL" id="KAK6641271.1"/>
    </source>
</evidence>
<comment type="caution">
    <text evidence="2">The sequence shown here is derived from an EMBL/GenBank/DDBJ whole genome shotgun (WGS) entry which is preliminary data.</text>
</comment>
<organism evidence="2 3">
    <name type="scientific">Polyplax serrata</name>
    <name type="common">Common mouse louse</name>
    <dbReference type="NCBI Taxonomy" id="468196"/>
    <lineage>
        <taxon>Eukaryota</taxon>
        <taxon>Metazoa</taxon>
        <taxon>Ecdysozoa</taxon>
        <taxon>Arthropoda</taxon>
        <taxon>Hexapoda</taxon>
        <taxon>Insecta</taxon>
        <taxon>Pterygota</taxon>
        <taxon>Neoptera</taxon>
        <taxon>Paraneoptera</taxon>
        <taxon>Psocodea</taxon>
        <taxon>Troctomorpha</taxon>
        <taxon>Phthiraptera</taxon>
        <taxon>Anoplura</taxon>
        <taxon>Polyplacidae</taxon>
        <taxon>Polyplax</taxon>
    </lineage>
</organism>
<evidence type="ECO:0000256" key="1">
    <source>
        <dbReference type="SAM" id="MobiDB-lite"/>
    </source>
</evidence>
<feature type="compositionally biased region" description="Polar residues" evidence="1">
    <location>
        <begin position="228"/>
        <end position="239"/>
    </location>
</feature>
<evidence type="ECO:0000313" key="3">
    <source>
        <dbReference type="Proteomes" id="UP001359485"/>
    </source>
</evidence>
<accession>A0ABR1BGJ1</accession>
<sequence>MGETIAPTDSQVPSDEKGKIVLRNGSANAHGPNSDFRKSFNNLELNDAVPRGQATADKVSDEHYVKPRRVNDSIGDGNRGLPPTVAKRPSTLCPGFPFPTSSTAPSRRFSGSYISSGVSCIIPANPIEKPLPQNVSLFRRPTSLNSQTTSNVVPNHTDLRGFAGTPQQPNNPFSLPPQSSGFHTWNHNRGLIRRPASFCGSSSSTSSNTWNPNIKNGTRRPLSMGPSLRTTPGKNTFPSSASDYMLSSYHTTKKTELTSPAQRHISFPSAQAQLRPKLSPSALRLALRPFTCGVSPNGTPIFLGCTHLHPSPSPNKSKAGTPTTSQAIQNLLLNSRNGYQTPDDKIALFFEILDSQERFAKVKILLLS</sequence>
<reference evidence="2 3" key="1">
    <citation type="submission" date="2023-09" db="EMBL/GenBank/DDBJ databases">
        <title>Genomes of two closely related lineages of the louse Polyplax serrata with different host specificities.</title>
        <authorList>
            <person name="Martinu J."/>
            <person name="Tarabai H."/>
            <person name="Stefka J."/>
            <person name="Hypsa V."/>
        </authorList>
    </citation>
    <scope>NUCLEOTIDE SEQUENCE [LARGE SCALE GENOMIC DNA]</scope>
    <source>
        <strain evidence="2">98ZLc_SE</strain>
    </source>
</reference>
<dbReference type="EMBL" id="JAWJWF010000001">
    <property type="protein sequence ID" value="KAK6641271.1"/>
    <property type="molecule type" value="Genomic_DNA"/>
</dbReference>
<keyword evidence="3" id="KW-1185">Reference proteome</keyword>
<gene>
    <name evidence="2" type="ORF">RUM44_012980</name>
</gene>
<proteinExistence type="predicted"/>
<dbReference type="Proteomes" id="UP001359485">
    <property type="component" value="Unassembled WGS sequence"/>
</dbReference>